<dbReference type="PANTHER" id="PTHR11049">
    <property type="entry name" value="ACYL COENZYME A THIOESTER HYDROLASE"/>
    <property type="match status" value="1"/>
</dbReference>
<accession>A0ABQ5U4P8</accession>
<feature type="domain" description="HotDog ACOT-type" evidence="4">
    <location>
        <begin position="4"/>
        <end position="116"/>
    </location>
</feature>
<name>A0ABQ5U4P8_9PROT</name>
<dbReference type="Proteomes" id="UP001161409">
    <property type="component" value="Unassembled WGS sequence"/>
</dbReference>
<dbReference type="PROSITE" id="PS51770">
    <property type="entry name" value="HOTDOG_ACOT"/>
    <property type="match status" value="1"/>
</dbReference>
<dbReference type="PANTHER" id="PTHR11049:SF5">
    <property type="entry name" value="ACYL-COA THIOESTER HYDROLASE YCIA"/>
    <property type="match status" value="1"/>
</dbReference>
<dbReference type="SUPFAM" id="SSF54637">
    <property type="entry name" value="Thioesterase/thiol ester dehydrase-isomerase"/>
    <property type="match status" value="1"/>
</dbReference>
<keyword evidence="2 3" id="KW-0378">Hydrolase</keyword>
<dbReference type="Pfam" id="PF03061">
    <property type="entry name" value="4HBT"/>
    <property type="match status" value="1"/>
</dbReference>
<dbReference type="InterPro" id="IPR033120">
    <property type="entry name" value="HOTDOG_ACOT"/>
</dbReference>
<evidence type="ECO:0000256" key="1">
    <source>
        <dbReference type="ARBA" id="ARBA00010458"/>
    </source>
</evidence>
<dbReference type="RefSeq" id="WP_169561209.1">
    <property type="nucleotide sequence ID" value="NZ_BSNF01000008.1"/>
</dbReference>
<reference evidence="5" key="2">
    <citation type="submission" date="2023-01" db="EMBL/GenBank/DDBJ databases">
        <title>Draft genome sequence of Sneathiella chinensis strain NBRC 103408.</title>
        <authorList>
            <person name="Sun Q."/>
            <person name="Mori K."/>
        </authorList>
    </citation>
    <scope>NUCLEOTIDE SEQUENCE</scope>
    <source>
        <strain evidence="5">NBRC 103408</strain>
    </source>
</reference>
<protein>
    <recommendedName>
        <fullName evidence="4">HotDog ACOT-type domain-containing protein</fullName>
    </recommendedName>
</protein>
<evidence type="ECO:0000313" key="6">
    <source>
        <dbReference type="Proteomes" id="UP001161409"/>
    </source>
</evidence>
<gene>
    <name evidence="5" type="ORF">GCM10007924_23630</name>
</gene>
<sequence length="125" mass="13648">MTSETRDPIIRTAPQPRDCNNNGDIFGGWVLSQMDIAGGVLAARRARGRVVTVAVEAMTFHQPIKVGDVVSIYGDIVKVGRTSMHIKLTTIVARKLDPEEITVTEGTYIFVAIDDNGRPREIPTA</sequence>
<dbReference type="InterPro" id="IPR006683">
    <property type="entry name" value="Thioestr_dom"/>
</dbReference>
<comment type="caution">
    <text evidence="5">The sequence shown here is derived from an EMBL/GenBank/DDBJ whole genome shotgun (WGS) entry which is preliminary data.</text>
</comment>
<evidence type="ECO:0000259" key="4">
    <source>
        <dbReference type="PROSITE" id="PS51770"/>
    </source>
</evidence>
<organism evidence="5 6">
    <name type="scientific">Sneathiella chinensis</name>
    <dbReference type="NCBI Taxonomy" id="349750"/>
    <lineage>
        <taxon>Bacteria</taxon>
        <taxon>Pseudomonadati</taxon>
        <taxon>Pseudomonadota</taxon>
        <taxon>Alphaproteobacteria</taxon>
        <taxon>Sneathiellales</taxon>
        <taxon>Sneathiellaceae</taxon>
        <taxon>Sneathiella</taxon>
    </lineage>
</organism>
<dbReference type="InterPro" id="IPR029069">
    <property type="entry name" value="HotDog_dom_sf"/>
</dbReference>
<dbReference type="EMBL" id="BSNF01000008">
    <property type="protein sequence ID" value="GLQ07142.1"/>
    <property type="molecule type" value="Genomic_DNA"/>
</dbReference>
<dbReference type="Gene3D" id="3.10.129.10">
    <property type="entry name" value="Hotdog Thioesterase"/>
    <property type="match status" value="1"/>
</dbReference>
<comment type="similarity">
    <text evidence="1">Belongs to the acyl coenzyme A hydrolase family.</text>
</comment>
<reference evidence="5" key="1">
    <citation type="journal article" date="2014" name="Int. J. Syst. Evol. Microbiol.">
        <title>Complete genome of a new Firmicutes species belonging to the dominant human colonic microbiota ('Ruminococcus bicirculans') reveals two chromosomes and a selective capacity to utilize plant glucans.</title>
        <authorList>
            <consortium name="NISC Comparative Sequencing Program"/>
            <person name="Wegmann U."/>
            <person name="Louis P."/>
            <person name="Goesmann A."/>
            <person name="Henrissat B."/>
            <person name="Duncan S.H."/>
            <person name="Flint H.J."/>
        </authorList>
    </citation>
    <scope>NUCLEOTIDE SEQUENCE</scope>
    <source>
        <strain evidence="5">NBRC 103408</strain>
    </source>
</reference>
<evidence type="ECO:0000256" key="2">
    <source>
        <dbReference type="ARBA" id="ARBA00022801"/>
    </source>
</evidence>
<dbReference type="InterPro" id="IPR040170">
    <property type="entry name" value="Cytosol_ACT"/>
</dbReference>
<keyword evidence="6" id="KW-1185">Reference proteome</keyword>
<evidence type="ECO:0000256" key="3">
    <source>
        <dbReference type="PROSITE-ProRule" id="PRU01106"/>
    </source>
</evidence>
<evidence type="ECO:0000313" key="5">
    <source>
        <dbReference type="EMBL" id="GLQ07142.1"/>
    </source>
</evidence>
<dbReference type="CDD" id="cd03442">
    <property type="entry name" value="BFIT_BACH"/>
    <property type="match status" value="1"/>
</dbReference>
<proteinExistence type="inferred from homology"/>